<dbReference type="Gene3D" id="1.10.10.10">
    <property type="entry name" value="Winged helix-like DNA-binding domain superfamily/Winged helix DNA-binding domain"/>
    <property type="match status" value="1"/>
</dbReference>
<dbReference type="InterPro" id="IPR036390">
    <property type="entry name" value="WH_DNA-bd_sf"/>
</dbReference>
<dbReference type="PRINTS" id="PR00039">
    <property type="entry name" value="HTHLYSR"/>
</dbReference>
<evidence type="ECO:0000313" key="7">
    <source>
        <dbReference type="Proteomes" id="UP001570417"/>
    </source>
</evidence>
<keyword evidence="3" id="KW-0238">DNA-binding</keyword>
<dbReference type="Gene3D" id="3.40.190.10">
    <property type="entry name" value="Periplasmic binding protein-like II"/>
    <property type="match status" value="2"/>
</dbReference>
<keyword evidence="4" id="KW-0804">Transcription</keyword>
<gene>
    <name evidence="6" type="ORF">AB4566_06210</name>
</gene>
<dbReference type="InterPro" id="IPR000847">
    <property type="entry name" value="LysR_HTH_N"/>
</dbReference>
<dbReference type="InterPro" id="IPR005119">
    <property type="entry name" value="LysR_subst-bd"/>
</dbReference>
<evidence type="ECO:0000256" key="1">
    <source>
        <dbReference type="ARBA" id="ARBA00009437"/>
    </source>
</evidence>
<feature type="domain" description="HTH lysR-type" evidence="5">
    <location>
        <begin position="4"/>
        <end position="61"/>
    </location>
</feature>
<dbReference type="Pfam" id="PF00126">
    <property type="entry name" value="HTH_1"/>
    <property type="match status" value="1"/>
</dbReference>
<dbReference type="SUPFAM" id="SSF53850">
    <property type="entry name" value="Periplasmic binding protein-like II"/>
    <property type="match status" value="1"/>
</dbReference>
<protein>
    <submittedName>
        <fullName evidence="6">LysR family transcriptional regulator</fullName>
    </submittedName>
</protein>
<dbReference type="PROSITE" id="PS50931">
    <property type="entry name" value="HTH_LYSR"/>
    <property type="match status" value="1"/>
</dbReference>
<evidence type="ECO:0000256" key="4">
    <source>
        <dbReference type="ARBA" id="ARBA00023163"/>
    </source>
</evidence>
<name>A0ABV4N9B6_9VIBR</name>
<dbReference type="Pfam" id="PF03466">
    <property type="entry name" value="LysR_substrate"/>
    <property type="match status" value="1"/>
</dbReference>
<proteinExistence type="inferred from homology"/>
<evidence type="ECO:0000256" key="3">
    <source>
        <dbReference type="ARBA" id="ARBA00023125"/>
    </source>
</evidence>
<keyword evidence="2" id="KW-0805">Transcription regulation</keyword>
<dbReference type="Proteomes" id="UP001570417">
    <property type="component" value="Unassembled WGS sequence"/>
</dbReference>
<dbReference type="SUPFAM" id="SSF46785">
    <property type="entry name" value="Winged helix' DNA-binding domain"/>
    <property type="match status" value="1"/>
</dbReference>
<accession>A0ABV4N9B6</accession>
<evidence type="ECO:0000256" key="2">
    <source>
        <dbReference type="ARBA" id="ARBA00023015"/>
    </source>
</evidence>
<evidence type="ECO:0000259" key="5">
    <source>
        <dbReference type="PROSITE" id="PS50931"/>
    </source>
</evidence>
<evidence type="ECO:0000313" key="6">
    <source>
        <dbReference type="EMBL" id="MFA0567862.1"/>
    </source>
</evidence>
<keyword evidence="7" id="KW-1185">Reference proteome</keyword>
<reference evidence="6 7" key="1">
    <citation type="journal article" date="2024" name="ISME J.">
        <title>Tailless and filamentous prophages are predominant in marine Vibrio.</title>
        <authorList>
            <person name="Steensen K."/>
            <person name="Seneca J."/>
            <person name="Bartlau N."/>
            <person name="Yu X.A."/>
            <person name="Hussain F.A."/>
            <person name="Polz M.F."/>
        </authorList>
    </citation>
    <scope>NUCLEOTIDE SEQUENCE [LARGE SCALE GENOMIC DNA]</scope>
    <source>
        <strain evidence="6 7">10N.222.51.A1</strain>
    </source>
</reference>
<dbReference type="CDD" id="cd08466">
    <property type="entry name" value="PBP2_LeuO"/>
    <property type="match status" value="1"/>
</dbReference>
<organism evidence="6 7">
    <name type="scientific">Vibrio gallaecicus</name>
    <dbReference type="NCBI Taxonomy" id="552386"/>
    <lineage>
        <taxon>Bacteria</taxon>
        <taxon>Pseudomonadati</taxon>
        <taxon>Pseudomonadota</taxon>
        <taxon>Gammaproteobacteria</taxon>
        <taxon>Vibrionales</taxon>
        <taxon>Vibrionaceae</taxon>
        <taxon>Vibrio</taxon>
    </lineage>
</organism>
<dbReference type="InterPro" id="IPR036388">
    <property type="entry name" value="WH-like_DNA-bd_sf"/>
</dbReference>
<dbReference type="PANTHER" id="PTHR30118:SF6">
    <property type="entry name" value="HTH-TYPE TRANSCRIPTIONAL REGULATOR LEUO"/>
    <property type="match status" value="1"/>
</dbReference>
<comment type="caution">
    <text evidence="6">The sequence shown here is derived from an EMBL/GenBank/DDBJ whole genome shotgun (WGS) entry which is preliminary data.</text>
</comment>
<sequence>MKSTELNLIPIFVAIYEEKNLSQAAARMEISQPAVSKALKRLREIYDDHLFHRNASGVEPTTFSRDIYPAMSVALKSFTSTLSASRDFEPKTSNRIFSVAAVSVAGYFLIPELIKQMRSEAPNVALEVHPLFTEDHETDLRLQRYDLVIDMAPRGRNLLKSEVIYSEHLNVVCRKDHPRLKDSLSREEFFNEEHVVVSRWHSRRSLLTADDISEIEKRKIVVRAAGAIEMLPIVGKSDMIGILPKSTIDSFADFFDVRSIPLPFDQSELDLCSIWHPSRTAESGHKWLRQQIQKVSKNQVIARK</sequence>
<dbReference type="RefSeq" id="WP_137372149.1">
    <property type="nucleotide sequence ID" value="NZ_AP025491.1"/>
</dbReference>
<dbReference type="InterPro" id="IPR050389">
    <property type="entry name" value="LysR-type_TF"/>
</dbReference>
<comment type="similarity">
    <text evidence="1">Belongs to the LysR transcriptional regulatory family.</text>
</comment>
<dbReference type="EMBL" id="JBFRUW010000016">
    <property type="protein sequence ID" value="MFA0567862.1"/>
    <property type="molecule type" value="Genomic_DNA"/>
</dbReference>
<dbReference type="PANTHER" id="PTHR30118">
    <property type="entry name" value="HTH-TYPE TRANSCRIPTIONAL REGULATOR LEUO-RELATED"/>
    <property type="match status" value="1"/>
</dbReference>